<evidence type="ECO:0000256" key="4">
    <source>
        <dbReference type="ARBA" id="ARBA00023163"/>
    </source>
</evidence>
<dbReference type="Pfam" id="PF05687">
    <property type="entry name" value="BES1_N"/>
    <property type="match status" value="1"/>
</dbReference>
<dbReference type="InterPro" id="IPR008540">
    <property type="entry name" value="BES1_N"/>
</dbReference>
<keyword evidence="2 5" id="KW-0805">Transcription regulation</keyword>
<evidence type="ECO:0000313" key="9">
    <source>
        <dbReference type="Proteomes" id="UP000596660"/>
    </source>
</evidence>
<keyword evidence="4 5" id="KW-0804">Transcription</keyword>
<evidence type="ECO:0000256" key="1">
    <source>
        <dbReference type="ARBA" id="ARBA00005909"/>
    </source>
</evidence>
<organism evidence="8 9">
    <name type="scientific">Chenopodium quinoa</name>
    <name type="common">Quinoa</name>
    <dbReference type="NCBI Taxonomy" id="63459"/>
    <lineage>
        <taxon>Eukaryota</taxon>
        <taxon>Viridiplantae</taxon>
        <taxon>Streptophyta</taxon>
        <taxon>Embryophyta</taxon>
        <taxon>Tracheophyta</taxon>
        <taxon>Spermatophyta</taxon>
        <taxon>Magnoliopsida</taxon>
        <taxon>eudicotyledons</taxon>
        <taxon>Gunneridae</taxon>
        <taxon>Pentapetalae</taxon>
        <taxon>Caryophyllales</taxon>
        <taxon>Chenopodiaceae</taxon>
        <taxon>Chenopodioideae</taxon>
        <taxon>Atripliceae</taxon>
        <taxon>Chenopodium</taxon>
    </lineage>
</organism>
<evidence type="ECO:0000256" key="3">
    <source>
        <dbReference type="ARBA" id="ARBA00023125"/>
    </source>
</evidence>
<comment type="function">
    <text evidence="5">Functions in brassinosteroid signaling. May function as transcriptional repressor.</text>
</comment>
<evidence type="ECO:0000259" key="7">
    <source>
        <dbReference type="Pfam" id="PF05687"/>
    </source>
</evidence>
<proteinExistence type="inferred from homology"/>
<dbReference type="KEGG" id="cqi:110737571"/>
<keyword evidence="3 5" id="KW-0238">DNA-binding</keyword>
<dbReference type="OrthoDB" id="667790at2759"/>
<dbReference type="GO" id="GO:0006351">
    <property type="term" value="P:DNA-templated transcription"/>
    <property type="evidence" value="ECO:0007669"/>
    <property type="project" value="InterPro"/>
</dbReference>
<dbReference type="Gramene" id="AUR62019613-RA">
    <property type="protein sequence ID" value="AUR62019613-RA:cds"/>
    <property type="gene ID" value="AUR62019613"/>
</dbReference>
<comment type="subcellular location">
    <subcellularLocation>
        <location evidence="5">Nucleus</location>
    </subcellularLocation>
</comment>
<dbReference type="PANTHER" id="PTHR31506:SF2">
    <property type="entry name" value="BES1_BZR1 HOMOLOG PROTEIN 3"/>
    <property type="match status" value="1"/>
</dbReference>
<keyword evidence="5" id="KW-1070">Brassinosteroid signaling pathway</keyword>
<feature type="domain" description="BES1/BZR1 plant transcription factor N-terminal" evidence="7">
    <location>
        <begin position="12"/>
        <end position="148"/>
    </location>
</feature>
<comment type="similarity">
    <text evidence="1 5">Belongs to the BZR/LAT61 family.</text>
</comment>
<accession>A0A803LVW2</accession>
<dbReference type="PANTHER" id="PTHR31506">
    <property type="entry name" value="BES1/BZR1 HOMOLOG PROTEIN 3-RELATED"/>
    <property type="match status" value="1"/>
</dbReference>
<evidence type="ECO:0000313" key="8">
    <source>
        <dbReference type="EnsemblPlants" id="AUR62019613-RA:cds"/>
    </source>
</evidence>
<dbReference type="InterPro" id="IPR033264">
    <property type="entry name" value="BZR"/>
</dbReference>
<gene>
    <name evidence="8" type="primary">LOC110737571</name>
</gene>
<dbReference type="Proteomes" id="UP000596660">
    <property type="component" value="Unplaced"/>
</dbReference>
<reference evidence="8" key="1">
    <citation type="journal article" date="2017" name="Nature">
        <title>The genome of Chenopodium quinoa.</title>
        <authorList>
            <person name="Jarvis D.E."/>
            <person name="Ho Y.S."/>
            <person name="Lightfoot D.J."/>
            <person name="Schmoeckel S.M."/>
            <person name="Li B."/>
            <person name="Borm T.J.A."/>
            <person name="Ohyanagi H."/>
            <person name="Mineta K."/>
            <person name="Michell C.T."/>
            <person name="Saber N."/>
            <person name="Kharbatia N.M."/>
            <person name="Rupper R.R."/>
            <person name="Sharp A.R."/>
            <person name="Dally N."/>
            <person name="Boughton B.A."/>
            <person name="Woo Y.H."/>
            <person name="Gao G."/>
            <person name="Schijlen E.G.W.M."/>
            <person name="Guo X."/>
            <person name="Momin A.A."/>
            <person name="Negrao S."/>
            <person name="Al-Babili S."/>
            <person name="Gehring C."/>
            <person name="Roessner U."/>
            <person name="Jung C."/>
            <person name="Murphy K."/>
            <person name="Arold S.T."/>
            <person name="Gojobori T."/>
            <person name="van der Linden C.G."/>
            <person name="van Loo E.N."/>
            <person name="Jellen E.N."/>
            <person name="Maughan P.J."/>
            <person name="Tester M."/>
        </authorList>
    </citation>
    <scope>NUCLEOTIDE SEQUENCE [LARGE SCALE GENOMIC DNA]</scope>
    <source>
        <strain evidence="8">cv. PI 614886</strain>
    </source>
</reference>
<evidence type="ECO:0000256" key="5">
    <source>
        <dbReference type="RuleBase" id="RU369040"/>
    </source>
</evidence>
<dbReference type="OMA" id="YAANLNM"/>
<dbReference type="GO" id="GO:0003677">
    <property type="term" value="F:DNA binding"/>
    <property type="evidence" value="ECO:0007669"/>
    <property type="project" value="UniProtKB-UniRule"/>
</dbReference>
<keyword evidence="9" id="KW-1185">Reference proteome</keyword>
<dbReference type="GO" id="GO:0003700">
    <property type="term" value="F:DNA-binding transcription factor activity"/>
    <property type="evidence" value="ECO:0007669"/>
    <property type="project" value="UniProtKB-UniRule"/>
</dbReference>
<dbReference type="SMR" id="A0A803LVW2"/>
<dbReference type="EnsemblPlants" id="AUR62019613-RA">
    <property type="protein sequence ID" value="AUR62019613-RA:cds"/>
    <property type="gene ID" value="AUR62019613"/>
</dbReference>
<protein>
    <recommendedName>
        <fullName evidence="5">Protein BZR1 homolog</fullName>
    </recommendedName>
    <alternativeName>
        <fullName evidence="5">Protein BRASSINAZOLE-RESISTANT 1 homolog</fullName>
    </alternativeName>
</protein>
<feature type="region of interest" description="Disordered" evidence="6">
    <location>
        <begin position="1"/>
        <end position="30"/>
    </location>
</feature>
<dbReference type="AlphaFoldDB" id="A0A803LVW2"/>
<name>A0A803LVW2_CHEQI</name>
<dbReference type="GeneID" id="110737571"/>
<dbReference type="GO" id="GO:0005634">
    <property type="term" value="C:nucleus"/>
    <property type="evidence" value="ECO:0007669"/>
    <property type="project" value="UniProtKB-SubCell"/>
</dbReference>
<reference evidence="8" key="2">
    <citation type="submission" date="2021-03" db="UniProtKB">
        <authorList>
            <consortium name="EnsemblPlants"/>
        </authorList>
    </citation>
    <scope>IDENTIFICATION</scope>
</reference>
<evidence type="ECO:0000256" key="6">
    <source>
        <dbReference type="SAM" id="MobiDB-lite"/>
    </source>
</evidence>
<dbReference type="GO" id="GO:0009742">
    <property type="term" value="P:brassinosteroid mediated signaling pathway"/>
    <property type="evidence" value="ECO:0007669"/>
    <property type="project" value="UniProtKB-UniRule"/>
</dbReference>
<dbReference type="RefSeq" id="XP_021773602.1">
    <property type="nucleotide sequence ID" value="XM_021917910.1"/>
</dbReference>
<evidence type="ECO:0000256" key="2">
    <source>
        <dbReference type="ARBA" id="ARBA00023015"/>
    </source>
</evidence>
<sequence>MAPGSGGTASTTTRTPSWKERENNKRRERKRRAIAAKIFSGLRMYGSYKLPKHCDNNQVLRALCHEAGWIVEPDGTTYRKGCKPIKPLGITGRSISASPCSSYQPSPSSSFHLSPASSSLASLASSSYTANTTFLQGTSLIPWLKNLSPPPSSSKLPHLYIHGNSISAPVTPALCSSPTSPTFNLVSSHHPFGGFFTANAVVGGGSSRMLSPLQSGTCSPAIPAGCDHSAGVPVSRMSDEFALRSNAKGLLKAWEGEIIHEDCGSDDLELTLGSSRTR</sequence>